<evidence type="ECO:0000313" key="1">
    <source>
        <dbReference type="EMBL" id="MBD8008751.1"/>
    </source>
</evidence>
<dbReference type="RefSeq" id="WP_191730639.1">
    <property type="nucleotide sequence ID" value="NZ_JACSPT010000005.1"/>
</dbReference>
<sequence length="426" mass="46548">MATDVDVQYFSHSNGLTLGNNWGDLIRLLDKALVTGIDFTQITAASIDAQGDVHITLYAAHNAMLFQVVELSGFAPVSLNQKYRIKGVPNTTQLILKPALDIAERSITVIGMGKLAPLGYDIIFRDVGDVKRVYRAKNPTAQHPFIRVDESLASDTGSYTATYAKYAMVGLLEHMEHIDDYENLNVAQLPVSVSNPKFNWDIYNGSGSSVVRGWSRWYWRRSASWGGSGADNLSPPTGNAQFALIGDFNAFYFLPSLTPSTPRDLVLYGAGVFESATDGSTIPPWFLMSTLRYNKTAGESQTLWSLDGGLPLLHSKNVASFIVPKLEENNPLPSTATGYPIMPDYQSGSSVLGLTPQTDVNLTIPFHDSPSRLRGVLPHVLYNAGVSLEDITTPTVRVTGSSVYMIAPAYHPSHRKSGFSFYLGEV</sequence>
<gene>
    <name evidence="1" type="ORF">H9629_05265</name>
</gene>
<protein>
    <submittedName>
        <fullName evidence="1">Uncharacterized protein</fullName>
    </submittedName>
</protein>
<dbReference type="Proteomes" id="UP000621930">
    <property type="component" value="Unassembled WGS sequence"/>
</dbReference>
<evidence type="ECO:0000313" key="2">
    <source>
        <dbReference type="Proteomes" id="UP000621930"/>
    </source>
</evidence>
<comment type="caution">
    <text evidence="1">The sequence shown here is derived from an EMBL/GenBank/DDBJ whole genome shotgun (WGS) entry which is preliminary data.</text>
</comment>
<proteinExistence type="predicted"/>
<keyword evidence="2" id="KW-1185">Reference proteome</keyword>
<dbReference type="EMBL" id="JACSPT010000005">
    <property type="protein sequence ID" value="MBD8008751.1"/>
    <property type="molecule type" value="Genomic_DNA"/>
</dbReference>
<name>A0ABR8VWG5_9GAMM</name>
<reference evidence="1 2" key="1">
    <citation type="submission" date="2020-08" db="EMBL/GenBank/DDBJ databases">
        <title>A Genomic Blueprint of the Chicken Gut Microbiome.</title>
        <authorList>
            <person name="Gilroy R."/>
            <person name="Ravi A."/>
            <person name="Getino M."/>
            <person name="Pursley I."/>
            <person name="Horton D.L."/>
            <person name="Alikhan N.-F."/>
            <person name="Baker D."/>
            <person name="Gharbi K."/>
            <person name="Hall N."/>
            <person name="Watson M."/>
            <person name="Adriaenssens E.M."/>
            <person name="Foster-Nyarko E."/>
            <person name="Jarju S."/>
            <person name="Secka A."/>
            <person name="Antonio M."/>
            <person name="Oren A."/>
            <person name="Chaudhuri R."/>
            <person name="La Ragione R.M."/>
            <person name="Hildebrand F."/>
            <person name="Pallen M.J."/>
        </authorList>
    </citation>
    <scope>NUCLEOTIDE SEQUENCE [LARGE SCALE GENOMIC DNA]</scope>
    <source>
        <strain evidence="1 2">Sa1BUA6</strain>
    </source>
</reference>
<organism evidence="1 2">
    <name type="scientific">Acinetobacter pecorum</name>
    <dbReference type="NCBI Taxonomy" id="2762215"/>
    <lineage>
        <taxon>Bacteria</taxon>
        <taxon>Pseudomonadati</taxon>
        <taxon>Pseudomonadota</taxon>
        <taxon>Gammaproteobacteria</taxon>
        <taxon>Moraxellales</taxon>
        <taxon>Moraxellaceae</taxon>
        <taxon>Acinetobacter</taxon>
    </lineage>
</organism>
<accession>A0ABR8VWG5</accession>